<feature type="domain" description="Svf1-like C-terminal" evidence="5">
    <location>
        <begin position="259"/>
        <end position="406"/>
    </location>
</feature>
<dbReference type="GO" id="GO:0006979">
    <property type="term" value="P:response to oxidative stress"/>
    <property type="evidence" value="ECO:0007669"/>
    <property type="project" value="InterPro"/>
</dbReference>
<evidence type="ECO:0000256" key="1">
    <source>
        <dbReference type="ARBA" id="ARBA00004496"/>
    </source>
</evidence>
<dbReference type="InterPro" id="IPR013931">
    <property type="entry name" value="Svf1-like_N"/>
</dbReference>
<dbReference type="InterPro" id="IPR033394">
    <property type="entry name" value="Svf1-like_C"/>
</dbReference>
<gene>
    <name evidence="6" type="ORF">KASA_0M03322G</name>
</gene>
<dbReference type="PANTHER" id="PTHR47107">
    <property type="entry name" value="SVF1-LIKE PROTEIN YDR222W-RELATED"/>
    <property type="match status" value="1"/>
</dbReference>
<feature type="domain" description="Svf1-like N-terminal" evidence="4">
    <location>
        <begin position="54"/>
        <end position="255"/>
    </location>
</feature>
<name>A0A1X7R5P2_9SACH</name>
<reference evidence="6 7" key="1">
    <citation type="submission" date="2017-04" db="EMBL/GenBank/DDBJ databases">
        <authorList>
            <person name="Afonso C.L."/>
            <person name="Miller P.J."/>
            <person name="Scott M.A."/>
            <person name="Spackman E."/>
            <person name="Goraichik I."/>
            <person name="Dimitrov K.M."/>
            <person name="Suarez D.L."/>
            <person name="Swayne D.E."/>
        </authorList>
    </citation>
    <scope>NUCLEOTIDE SEQUENCE [LARGE SCALE GENOMIC DNA]</scope>
</reference>
<evidence type="ECO:0000259" key="4">
    <source>
        <dbReference type="Pfam" id="PF08622"/>
    </source>
</evidence>
<evidence type="ECO:0000259" key="5">
    <source>
        <dbReference type="Pfam" id="PF17187"/>
    </source>
</evidence>
<accession>A0A1X7R5P2</accession>
<comment type="similarity">
    <text evidence="2">Belongs to the SVF1 family.</text>
</comment>
<evidence type="ECO:0008006" key="8">
    <source>
        <dbReference type="Google" id="ProtNLM"/>
    </source>
</evidence>
<proteinExistence type="inferred from homology"/>
<comment type="subcellular location">
    <subcellularLocation>
        <location evidence="1">Cytoplasm</location>
    </subcellularLocation>
</comment>
<dbReference type="OrthoDB" id="2590239at2759"/>
<dbReference type="PANTHER" id="PTHR47107:SF1">
    <property type="entry name" value="CERAMIDE-BINDING PROTEIN SVF1-RELATED"/>
    <property type="match status" value="1"/>
</dbReference>
<dbReference type="Pfam" id="PF17187">
    <property type="entry name" value="Svf1_C"/>
    <property type="match status" value="1"/>
</dbReference>
<dbReference type="GO" id="GO:0005737">
    <property type="term" value="C:cytoplasm"/>
    <property type="evidence" value="ECO:0007669"/>
    <property type="project" value="UniProtKB-SubCell"/>
</dbReference>
<evidence type="ECO:0000256" key="3">
    <source>
        <dbReference type="ARBA" id="ARBA00022490"/>
    </source>
</evidence>
<dbReference type="AlphaFoldDB" id="A0A1X7R5P2"/>
<sequence>MPSTNFIPIYEVIPPAQGHYKTVNKLSDLSWKVPKDGYEKSSALKIKKSLDSKIETQTLYFTDLDSGVSGFIQILYSHVLGGFYRGFQLNFKIFSHKKEVANDFEIWETYKLSDMEFVKSASKSENYVYLGAKGKKTSISFTKNPKKKTNTKYYANLDIDVEIPKKDLIIHLKAYLGDGFMISPSGCSYYLDKEINFKEDTLANIKRSGRTSEKYMRHLFMPNGYCEGHIEYCKGDDLLEINLVKVPVVYIDAVQGLLPNKAARMWNFLCFKSKSYTVTLMEFITTEEYGSVTVSIWSISEGDKLTSIGSQIDNERIVRYKEVEVDKETGWEYPTTVKFDFMNGDKMKIKNMNMVNRFDILGELPSAIRKAAETIANIKPYLYQYCQQAEFRGEKGTSIVEATFIS</sequence>
<dbReference type="EMBL" id="FXLY01000006">
    <property type="protein sequence ID" value="SMN20901.1"/>
    <property type="molecule type" value="Genomic_DNA"/>
</dbReference>
<organism evidence="6 7">
    <name type="scientific">Maudiozyma saulgeensis</name>
    <dbReference type="NCBI Taxonomy" id="1789683"/>
    <lineage>
        <taxon>Eukaryota</taxon>
        <taxon>Fungi</taxon>
        <taxon>Dikarya</taxon>
        <taxon>Ascomycota</taxon>
        <taxon>Saccharomycotina</taxon>
        <taxon>Saccharomycetes</taxon>
        <taxon>Saccharomycetales</taxon>
        <taxon>Saccharomycetaceae</taxon>
        <taxon>Maudiozyma</taxon>
    </lineage>
</organism>
<evidence type="ECO:0000313" key="6">
    <source>
        <dbReference type="EMBL" id="SMN20901.1"/>
    </source>
</evidence>
<evidence type="ECO:0000313" key="7">
    <source>
        <dbReference type="Proteomes" id="UP000196158"/>
    </source>
</evidence>
<dbReference type="Proteomes" id="UP000196158">
    <property type="component" value="Unassembled WGS sequence"/>
</dbReference>
<keyword evidence="3" id="KW-0963">Cytoplasm</keyword>
<keyword evidence="7" id="KW-1185">Reference proteome</keyword>
<dbReference type="InterPro" id="IPR051385">
    <property type="entry name" value="Ceramide-binding_SVF1"/>
</dbReference>
<protein>
    <recommendedName>
        <fullName evidence="8">Svf1-like C-terminal domain-containing protein</fullName>
    </recommendedName>
</protein>
<dbReference type="Pfam" id="PF08622">
    <property type="entry name" value="Svf1"/>
    <property type="match status" value="1"/>
</dbReference>
<evidence type="ECO:0000256" key="2">
    <source>
        <dbReference type="ARBA" id="ARBA00009069"/>
    </source>
</evidence>